<comment type="caution">
    <text evidence="2">The sequence shown here is derived from an EMBL/GenBank/DDBJ whole genome shotgun (WGS) entry which is preliminary data.</text>
</comment>
<organism evidence="2 3">
    <name type="scientific">Streptomyces palmae</name>
    <dbReference type="NCBI Taxonomy" id="1701085"/>
    <lineage>
        <taxon>Bacteria</taxon>
        <taxon>Bacillati</taxon>
        <taxon>Actinomycetota</taxon>
        <taxon>Actinomycetes</taxon>
        <taxon>Kitasatosporales</taxon>
        <taxon>Streptomycetaceae</taxon>
        <taxon>Streptomyces</taxon>
    </lineage>
</organism>
<name>A0A4Z0FST9_9ACTN</name>
<keyword evidence="2" id="KW-0378">Hydrolase</keyword>
<dbReference type="Pfam" id="PF18407">
    <property type="entry name" value="GNAT_like"/>
    <property type="match status" value="1"/>
</dbReference>
<sequence>IEGAWAGGVDSLLVLTGVTTPALLLAAEPRHRPTYVAADLRGLLAGQPEVVAEGGNAGFRCGGWSASVDGDGLRLGGEGEDRLDGLRALCAAAWTAAGKAAFTADCGRALARLGW</sequence>
<dbReference type="GO" id="GO:0016787">
    <property type="term" value="F:hydrolase activity"/>
    <property type="evidence" value="ECO:0007669"/>
    <property type="project" value="UniProtKB-KW"/>
</dbReference>
<dbReference type="Pfam" id="PF13242">
    <property type="entry name" value="Hydrolase_like"/>
    <property type="match status" value="1"/>
</dbReference>
<dbReference type="EMBL" id="SRID01000579">
    <property type="protein sequence ID" value="TGA84988.1"/>
    <property type="molecule type" value="Genomic_DNA"/>
</dbReference>
<dbReference type="AlphaFoldDB" id="A0A4Z0FST9"/>
<dbReference type="RefSeq" id="WP_167828548.1">
    <property type="nucleotide sequence ID" value="NZ_SRID01000579.1"/>
</dbReference>
<evidence type="ECO:0000259" key="1">
    <source>
        <dbReference type="Pfam" id="PF18407"/>
    </source>
</evidence>
<evidence type="ECO:0000313" key="3">
    <source>
        <dbReference type="Proteomes" id="UP000297948"/>
    </source>
</evidence>
<dbReference type="InterPro" id="IPR041065">
    <property type="entry name" value="GNAT-like"/>
</dbReference>
<protein>
    <submittedName>
        <fullName evidence="2">HAD family hydrolase</fullName>
    </submittedName>
</protein>
<feature type="domain" description="GCN5-related N-acetyltransferase-like" evidence="1">
    <location>
        <begin position="61"/>
        <end position="115"/>
    </location>
</feature>
<evidence type="ECO:0000313" key="2">
    <source>
        <dbReference type="EMBL" id="TGA84988.1"/>
    </source>
</evidence>
<proteinExistence type="predicted"/>
<dbReference type="Proteomes" id="UP000297948">
    <property type="component" value="Unassembled WGS sequence"/>
</dbReference>
<dbReference type="InterPro" id="IPR023214">
    <property type="entry name" value="HAD_sf"/>
</dbReference>
<feature type="non-terminal residue" evidence="2">
    <location>
        <position position="1"/>
    </location>
</feature>
<gene>
    <name evidence="2" type="ORF">E4099_31145</name>
</gene>
<keyword evidence="3" id="KW-1185">Reference proteome</keyword>
<dbReference type="Gene3D" id="3.40.50.1000">
    <property type="entry name" value="HAD superfamily/HAD-like"/>
    <property type="match status" value="1"/>
</dbReference>
<reference evidence="2 3" key="1">
    <citation type="submission" date="2019-03" db="EMBL/GenBank/DDBJ databases">
        <authorList>
            <person name="Gonzalez-Pimentel J.L."/>
        </authorList>
    </citation>
    <scope>NUCLEOTIDE SEQUENCE [LARGE SCALE GENOMIC DNA]</scope>
    <source>
        <strain evidence="2 3">JCM 31289</strain>
    </source>
</reference>
<accession>A0A4Z0FST9</accession>